<feature type="compositionally biased region" description="Acidic residues" evidence="1">
    <location>
        <begin position="43"/>
        <end position="52"/>
    </location>
</feature>
<feature type="region of interest" description="Disordered" evidence="1">
    <location>
        <begin position="23"/>
        <end position="52"/>
    </location>
</feature>
<proteinExistence type="predicted"/>
<dbReference type="AlphaFoldDB" id="A0AAU9PF25"/>
<accession>A0AAU9PF25</accession>
<comment type="caution">
    <text evidence="2">The sequence shown here is derived from an EMBL/GenBank/DDBJ whole genome shotgun (WGS) entry which is preliminary data.</text>
</comment>
<evidence type="ECO:0000313" key="3">
    <source>
        <dbReference type="Proteomes" id="UP001157418"/>
    </source>
</evidence>
<dbReference type="Proteomes" id="UP001157418">
    <property type="component" value="Unassembled WGS sequence"/>
</dbReference>
<sequence>MIFDIPKVPTPKKTKFKLKGSVVIQEPSSTEKPQKKLSVLGTPDEDEATDMEDIDLSKGQSSQYYHEANGDDVSPLINDEFLYDTPPVSP</sequence>
<dbReference type="EMBL" id="CAKMRJ010005634">
    <property type="protein sequence ID" value="CAH1448955.1"/>
    <property type="molecule type" value="Genomic_DNA"/>
</dbReference>
<reference evidence="2 3" key="1">
    <citation type="submission" date="2022-01" db="EMBL/GenBank/DDBJ databases">
        <authorList>
            <person name="Xiong W."/>
            <person name="Schranz E."/>
        </authorList>
    </citation>
    <scope>NUCLEOTIDE SEQUENCE [LARGE SCALE GENOMIC DNA]</scope>
</reference>
<evidence type="ECO:0000313" key="2">
    <source>
        <dbReference type="EMBL" id="CAH1448955.1"/>
    </source>
</evidence>
<gene>
    <name evidence="2" type="ORF">LVIROSA_LOCUS34468</name>
</gene>
<keyword evidence="3" id="KW-1185">Reference proteome</keyword>
<name>A0AAU9PF25_9ASTR</name>
<organism evidence="2 3">
    <name type="scientific">Lactuca virosa</name>
    <dbReference type="NCBI Taxonomy" id="75947"/>
    <lineage>
        <taxon>Eukaryota</taxon>
        <taxon>Viridiplantae</taxon>
        <taxon>Streptophyta</taxon>
        <taxon>Embryophyta</taxon>
        <taxon>Tracheophyta</taxon>
        <taxon>Spermatophyta</taxon>
        <taxon>Magnoliopsida</taxon>
        <taxon>eudicotyledons</taxon>
        <taxon>Gunneridae</taxon>
        <taxon>Pentapetalae</taxon>
        <taxon>asterids</taxon>
        <taxon>campanulids</taxon>
        <taxon>Asterales</taxon>
        <taxon>Asteraceae</taxon>
        <taxon>Cichorioideae</taxon>
        <taxon>Cichorieae</taxon>
        <taxon>Lactucinae</taxon>
        <taxon>Lactuca</taxon>
    </lineage>
</organism>
<feature type="region of interest" description="Disordered" evidence="1">
    <location>
        <begin position="65"/>
        <end position="90"/>
    </location>
</feature>
<protein>
    <submittedName>
        <fullName evidence="2">Uncharacterized protein</fullName>
    </submittedName>
</protein>
<evidence type="ECO:0000256" key="1">
    <source>
        <dbReference type="SAM" id="MobiDB-lite"/>
    </source>
</evidence>